<dbReference type="RefSeq" id="WP_118550435.1">
    <property type="nucleotide sequence ID" value="NZ_CP060633.1"/>
</dbReference>
<dbReference type="KEGG" id="ssun:H9Q77_10745"/>
<protein>
    <submittedName>
        <fullName evidence="5">Hemerythrin family protein</fullName>
    </submittedName>
</protein>
<evidence type="ECO:0000256" key="1">
    <source>
        <dbReference type="ARBA" id="ARBA00010587"/>
    </source>
</evidence>
<dbReference type="InterPro" id="IPR012312">
    <property type="entry name" value="Hemerythrin-like"/>
</dbReference>
<dbReference type="NCBIfam" id="NF033749">
    <property type="entry name" value="bact_hemeryth"/>
    <property type="match status" value="1"/>
</dbReference>
<evidence type="ECO:0000313" key="6">
    <source>
        <dbReference type="Proteomes" id="UP000515981"/>
    </source>
</evidence>
<dbReference type="GO" id="GO:0046872">
    <property type="term" value="F:metal ion binding"/>
    <property type="evidence" value="ECO:0007669"/>
    <property type="project" value="UniProtKB-KW"/>
</dbReference>
<dbReference type="Gene3D" id="1.20.120.50">
    <property type="entry name" value="Hemerythrin-like"/>
    <property type="match status" value="1"/>
</dbReference>
<gene>
    <name evidence="5" type="ORF">H9Q77_10745</name>
</gene>
<comment type="similarity">
    <text evidence="1">Belongs to the hemerythrin family.</text>
</comment>
<keyword evidence="3" id="KW-0408">Iron</keyword>
<dbReference type="CDD" id="cd12107">
    <property type="entry name" value="Hemerythrin"/>
    <property type="match status" value="1"/>
</dbReference>
<dbReference type="InterPro" id="IPR050669">
    <property type="entry name" value="Hemerythrin"/>
</dbReference>
<dbReference type="PANTHER" id="PTHR37164:SF1">
    <property type="entry name" value="BACTERIOHEMERYTHRIN"/>
    <property type="match status" value="1"/>
</dbReference>
<name>A0A7G9FSQ8_9FIRM</name>
<keyword evidence="2" id="KW-0479">Metal-binding</keyword>
<dbReference type="SUPFAM" id="SSF47188">
    <property type="entry name" value="Hemerythrin-like"/>
    <property type="match status" value="1"/>
</dbReference>
<organism evidence="5 6">
    <name type="scientific">Simiaoa sunii</name>
    <dbReference type="NCBI Taxonomy" id="2763672"/>
    <lineage>
        <taxon>Bacteria</taxon>
        <taxon>Bacillati</taxon>
        <taxon>Bacillota</taxon>
        <taxon>Clostridia</taxon>
        <taxon>Lachnospirales</taxon>
        <taxon>Lachnospiraceae</taxon>
        <taxon>Simiaoa</taxon>
    </lineage>
</organism>
<proteinExistence type="inferred from homology"/>
<evidence type="ECO:0000259" key="4">
    <source>
        <dbReference type="Pfam" id="PF01814"/>
    </source>
</evidence>
<accession>A0A7G9FSQ8</accession>
<keyword evidence="6" id="KW-1185">Reference proteome</keyword>
<reference evidence="5 6" key="1">
    <citation type="submission" date="2020-08" db="EMBL/GenBank/DDBJ databases">
        <authorList>
            <person name="Liu C."/>
            <person name="Sun Q."/>
        </authorList>
    </citation>
    <scope>NUCLEOTIDE SEQUENCE [LARGE SCALE GENOMIC DNA]</scope>
    <source>
        <strain evidence="5 6">NSJ-8</strain>
    </source>
</reference>
<dbReference type="Pfam" id="PF01814">
    <property type="entry name" value="Hemerythrin"/>
    <property type="match status" value="1"/>
</dbReference>
<evidence type="ECO:0000256" key="3">
    <source>
        <dbReference type="ARBA" id="ARBA00023004"/>
    </source>
</evidence>
<dbReference type="Proteomes" id="UP000515981">
    <property type="component" value="Chromosome"/>
</dbReference>
<dbReference type="InterPro" id="IPR035938">
    <property type="entry name" value="Hemerythrin-like_sf"/>
</dbReference>
<evidence type="ECO:0000256" key="2">
    <source>
        <dbReference type="ARBA" id="ARBA00022723"/>
    </source>
</evidence>
<sequence>MFEMKPEYYIGIDMIDQEHKQLFDYANEAYELLQEEFTPDKYDKIDAILEKLRDYTVKHFTDEEAYMESIQYKKIFTQKIQHQEFIKKLDEFIDQHEKDEGDQAQQDEQIMDILNYLTDWLIKHILHVDGQIPKES</sequence>
<dbReference type="EMBL" id="CP060633">
    <property type="protein sequence ID" value="QNM01590.1"/>
    <property type="molecule type" value="Genomic_DNA"/>
</dbReference>
<dbReference type="PANTHER" id="PTHR37164">
    <property type="entry name" value="BACTERIOHEMERYTHRIN"/>
    <property type="match status" value="1"/>
</dbReference>
<evidence type="ECO:0000313" key="5">
    <source>
        <dbReference type="EMBL" id="QNM01590.1"/>
    </source>
</evidence>
<dbReference type="NCBIfam" id="TIGR02481">
    <property type="entry name" value="hemeryth_dom"/>
    <property type="match status" value="1"/>
</dbReference>
<dbReference type="AlphaFoldDB" id="A0A7G9FSQ8"/>
<feature type="domain" description="Hemerythrin-like" evidence="4">
    <location>
        <begin position="11"/>
        <end position="129"/>
    </location>
</feature>
<dbReference type="InterPro" id="IPR012827">
    <property type="entry name" value="Hemerythrin_metal-bd"/>
</dbReference>